<sequence length="281" mass="30975">MQMRTSLRSIALGAVLALSACSPGSGSDEDGPRLILVGDSTASDYTAVAAPQAGWGQALRYFLARPAQFENAAVSGRSLRTFIDEGRWEAVLIDLKPRDVVLISMGHNDQRDDTPARYADPKTDFPDLLRRYVQDVRDREATPVIISPAPRRLWEGKAMVETHGLYLEAYRIVSEQMDVPFINLSELGLAYLETIGADETKKDFLWLTPQDRNRQHPSGIEDNTHFSRLGACGMAFVLGRAFQDVDELSGLVDREKVEGPGPARPRPAPVTECAAYLDANT</sequence>
<dbReference type="InterPro" id="IPR037459">
    <property type="entry name" value="RhgT-like"/>
</dbReference>
<comment type="caution">
    <text evidence="5">The sequence shown here is derived from an EMBL/GenBank/DDBJ whole genome shotgun (WGS) entry which is preliminary data.</text>
</comment>
<dbReference type="PANTHER" id="PTHR43695:SF1">
    <property type="entry name" value="RHAMNOGALACTURONAN ACETYLESTERASE"/>
    <property type="match status" value="1"/>
</dbReference>
<dbReference type="CDD" id="cd01821">
    <property type="entry name" value="Rhamnogalacturan_acetylesterase_like"/>
    <property type="match status" value="1"/>
</dbReference>
<evidence type="ECO:0000256" key="1">
    <source>
        <dbReference type="ARBA" id="ARBA00008668"/>
    </source>
</evidence>
<reference evidence="6" key="1">
    <citation type="journal article" date="2019" name="Int. J. Syst. Evol. Microbiol.">
        <title>The Global Catalogue of Microorganisms (GCM) 10K type strain sequencing project: providing services to taxonomists for standard genome sequencing and annotation.</title>
        <authorList>
            <consortium name="The Broad Institute Genomics Platform"/>
            <consortium name="The Broad Institute Genome Sequencing Center for Infectious Disease"/>
            <person name="Wu L."/>
            <person name="Ma J."/>
        </authorList>
    </citation>
    <scope>NUCLEOTIDE SEQUENCE [LARGE SCALE GENOMIC DNA]</scope>
    <source>
        <strain evidence="6">CGMCC 1.15928</strain>
    </source>
</reference>
<dbReference type="PROSITE" id="PS51257">
    <property type="entry name" value="PROKAR_LIPOPROTEIN"/>
    <property type="match status" value="1"/>
</dbReference>
<dbReference type="Gene3D" id="3.40.50.1110">
    <property type="entry name" value="SGNH hydrolase"/>
    <property type="match status" value="1"/>
</dbReference>
<keyword evidence="3" id="KW-0732">Signal</keyword>
<name>A0ABQ1JSD0_9PROT</name>
<keyword evidence="6" id="KW-1185">Reference proteome</keyword>
<protein>
    <recommendedName>
        <fullName evidence="4">SGNH hydrolase-type esterase domain-containing protein</fullName>
    </recommendedName>
</protein>
<feature type="chain" id="PRO_5046849063" description="SGNH hydrolase-type esterase domain-containing protein" evidence="3">
    <location>
        <begin position="28"/>
        <end position="281"/>
    </location>
</feature>
<evidence type="ECO:0000256" key="2">
    <source>
        <dbReference type="ARBA" id="ARBA00022801"/>
    </source>
</evidence>
<dbReference type="Proteomes" id="UP000628854">
    <property type="component" value="Unassembled WGS sequence"/>
</dbReference>
<organism evidence="5 6">
    <name type="scientific">Henriciella pelagia</name>
    <dbReference type="NCBI Taxonomy" id="1977912"/>
    <lineage>
        <taxon>Bacteria</taxon>
        <taxon>Pseudomonadati</taxon>
        <taxon>Pseudomonadota</taxon>
        <taxon>Alphaproteobacteria</taxon>
        <taxon>Hyphomonadales</taxon>
        <taxon>Hyphomonadaceae</taxon>
        <taxon>Henriciella</taxon>
    </lineage>
</organism>
<comment type="similarity">
    <text evidence="1">Belongs to the 'GDSL' lipolytic enzyme family.</text>
</comment>
<evidence type="ECO:0000313" key="6">
    <source>
        <dbReference type="Proteomes" id="UP000628854"/>
    </source>
</evidence>
<feature type="domain" description="SGNH hydrolase-type esterase" evidence="4">
    <location>
        <begin position="37"/>
        <end position="218"/>
    </location>
</feature>
<evidence type="ECO:0000313" key="5">
    <source>
        <dbReference type="EMBL" id="GGB73488.1"/>
    </source>
</evidence>
<dbReference type="PANTHER" id="PTHR43695">
    <property type="entry name" value="PUTATIVE (AFU_ORTHOLOGUE AFUA_2G17250)-RELATED"/>
    <property type="match status" value="1"/>
</dbReference>
<accession>A0ABQ1JSD0</accession>
<gene>
    <name evidence="5" type="ORF">GCM10011503_22710</name>
</gene>
<dbReference type="EMBL" id="BMKF01000002">
    <property type="protein sequence ID" value="GGB73488.1"/>
    <property type="molecule type" value="Genomic_DNA"/>
</dbReference>
<dbReference type="SUPFAM" id="SSF52266">
    <property type="entry name" value="SGNH hydrolase"/>
    <property type="match status" value="1"/>
</dbReference>
<dbReference type="InterPro" id="IPR036514">
    <property type="entry name" value="SGNH_hydro_sf"/>
</dbReference>
<proteinExistence type="inferred from homology"/>
<dbReference type="InterPro" id="IPR013830">
    <property type="entry name" value="SGNH_hydro"/>
</dbReference>
<evidence type="ECO:0000256" key="3">
    <source>
        <dbReference type="SAM" id="SignalP"/>
    </source>
</evidence>
<dbReference type="Pfam" id="PF13472">
    <property type="entry name" value="Lipase_GDSL_2"/>
    <property type="match status" value="1"/>
</dbReference>
<keyword evidence="2" id="KW-0378">Hydrolase</keyword>
<feature type="signal peptide" evidence="3">
    <location>
        <begin position="1"/>
        <end position="27"/>
    </location>
</feature>
<evidence type="ECO:0000259" key="4">
    <source>
        <dbReference type="Pfam" id="PF13472"/>
    </source>
</evidence>